<dbReference type="VEuPathDB" id="FungiDB:EYZ11_011328"/>
<dbReference type="AlphaFoldDB" id="A0A4S3J3P9"/>
<comment type="caution">
    <text evidence="1">The sequence shown here is derived from an EMBL/GenBank/DDBJ whole genome shotgun (WGS) entry which is preliminary data.</text>
</comment>
<protein>
    <submittedName>
        <fullName evidence="1">Uncharacterized protein</fullName>
    </submittedName>
</protein>
<reference evidence="1 2" key="1">
    <citation type="submission" date="2019-03" db="EMBL/GenBank/DDBJ databases">
        <title>The genome sequence of a newly discovered highly antifungal drug resistant Aspergillus species, Aspergillus tanneri NIH 1004.</title>
        <authorList>
            <person name="Mounaud S."/>
            <person name="Singh I."/>
            <person name="Joardar V."/>
            <person name="Pakala S."/>
            <person name="Pakala S."/>
            <person name="Venepally P."/>
            <person name="Hoover J."/>
            <person name="Nierman W."/>
            <person name="Chung J."/>
            <person name="Losada L."/>
        </authorList>
    </citation>
    <scope>NUCLEOTIDE SEQUENCE [LARGE SCALE GENOMIC DNA]</scope>
    <source>
        <strain evidence="1 2">NIH1004</strain>
    </source>
</reference>
<organism evidence="1 2">
    <name type="scientific">Aspergillus tanneri</name>
    <dbReference type="NCBI Taxonomy" id="1220188"/>
    <lineage>
        <taxon>Eukaryota</taxon>
        <taxon>Fungi</taxon>
        <taxon>Dikarya</taxon>
        <taxon>Ascomycota</taxon>
        <taxon>Pezizomycotina</taxon>
        <taxon>Eurotiomycetes</taxon>
        <taxon>Eurotiomycetidae</taxon>
        <taxon>Eurotiales</taxon>
        <taxon>Aspergillaceae</taxon>
        <taxon>Aspergillus</taxon>
        <taxon>Aspergillus subgen. Circumdati</taxon>
    </lineage>
</organism>
<gene>
    <name evidence="1" type="ORF">EYZ11_011328</name>
</gene>
<sequence>MTNFGKPNCTYLHASTLPVPSNVYLRENPFQDNTHLSDISG</sequence>
<dbReference type="EMBL" id="SOSA01000689">
    <property type="protein sequence ID" value="THC89222.1"/>
    <property type="molecule type" value="Genomic_DNA"/>
</dbReference>
<accession>A0A4S3J3P9</accession>
<evidence type="ECO:0000313" key="2">
    <source>
        <dbReference type="Proteomes" id="UP000308092"/>
    </source>
</evidence>
<evidence type="ECO:0000313" key="1">
    <source>
        <dbReference type="EMBL" id="THC89222.1"/>
    </source>
</evidence>
<name>A0A4S3J3P9_9EURO</name>
<keyword evidence="2" id="KW-1185">Reference proteome</keyword>
<proteinExistence type="predicted"/>
<dbReference type="Proteomes" id="UP000308092">
    <property type="component" value="Unassembled WGS sequence"/>
</dbReference>